<dbReference type="STRING" id="29655.A0A0K9NRX4"/>
<dbReference type="SUPFAM" id="SSF56112">
    <property type="entry name" value="Protein kinase-like (PK-like)"/>
    <property type="match status" value="1"/>
</dbReference>
<dbReference type="OMA" id="TFLMANQ"/>
<dbReference type="PROSITE" id="PS50948">
    <property type="entry name" value="PAN"/>
    <property type="match status" value="1"/>
</dbReference>
<dbReference type="EMBL" id="LFYR01001869">
    <property type="protein sequence ID" value="KMZ58822.1"/>
    <property type="molecule type" value="Genomic_DNA"/>
</dbReference>
<organism evidence="4 5">
    <name type="scientific">Zostera marina</name>
    <name type="common">Eelgrass</name>
    <dbReference type="NCBI Taxonomy" id="29655"/>
    <lineage>
        <taxon>Eukaryota</taxon>
        <taxon>Viridiplantae</taxon>
        <taxon>Streptophyta</taxon>
        <taxon>Embryophyta</taxon>
        <taxon>Tracheophyta</taxon>
        <taxon>Spermatophyta</taxon>
        <taxon>Magnoliopsida</taxon>
        <taxon>Liliopsida</taxon>
        <taxon>Zosteraceae</taxon>
        <taxon>Zostera</taxon>
    </lineage>
</organism>
<keyword evidence="2" id="KW-1015">Disulfide bond</keyword>
<keyword evidence="5" id="KW-1185">Reference proteome</keyword>
<accession>A0A0K9NRX4</accession>
<dbReference type="Pfam" id="PF00954">
    <property type="entry name" value="S_locus_glycop"/>
    <property type="match status" value="1"/>
</dbReference>
<evidence type="ECO:0000256" key="1">
    <source>
        <dbReference type="ARBA" id="ARBA00022729"/>
    </source>
</evidence>
<dbReference type="PANTHER" id="PTHR32444">
    <property type="entry name" value="BULB-TYPE LECTIN DOMAIN-CONTAINING PROTEIN"/>
    <property type="match status" value="1"/>
</dbReference>
<dbReference type="GO" id="GO:0004672">
    <property type="term" value="F:protein kinase activity"/>
    <property type="evidence" value="ECO:0007669"/>
    <property type="project" value="InterPro"/>
</dbReference>
<sequence>MNFTLQASDATSYYVLNYTGTLESFEWSPVADQWILTSTSPTKTCDVYGLCGPFGICDYNASSPSICKCFKGFEPKIPKDWRRNIFQGGCVRQKPLSCNSSDLFSVENHMKLPDRVIVYRNITNIGNCRTICLDNCSCTAYSFTPNTSVENLRFIACFLWFDELIDLAMNSSGGLVLYVRLTASKSDHISSGYMSPEYAMKGLFSVKSDVYSFGVLVLEIVSGMRNTSTINLPEEFPNLISYAWQLWDIEKMEEMIDSSDHVSDRPAMSSVARMLENQSSLDIVAKRPTFTVGVDNDNTEVNQLML</sequence>
<dbReference type="AlphaFoldDB" id="A0A0K9NRX4"/>
<gene>
    <name evidence="4" type="ORF">ZOSMA_736G00010</name>
</gene>
<dbReference type="PANTHER" id="PTHR32444:SF247">
    <property type="entry name" value="OS01G0958200 PROTEIN"/>
    <property type="match status" value="1"/>
</dbReference>
<dbReference type="SMART" id="SM00473">
    <property type="entry name" value="PAN_AP"/>
    <property type="match status" value="1"/>
</dbReference>
<evidence type="ECO:0000313" key="5">
    <source>
        <dbReference type="Proteomes" id="UP000036987"/>
    </source>
</evidence>
<dbReference type="GO" id="GO:0048544">
    <property type="term" value="P:recognition of pollen"/>
    <property type="evidence" value="ECO:0007669"/>
    <property type="project" value="InterPro"/>
</dbReference>
<feature type="domain" description="Apple" evidence="3">
    <location>
        <begin position="98"/>
        <end position="182"/>
    </location>
</feature>
<comment type="caution">
    <text evidence="4">The sequence shown here is derived from an EMBL/GenBank/DDBJ whole genome shotgun (WGS) entry which is preliminary data.</text>
</comment>
<dbReference type="Gene3D" id="1.10.510.10">
    <property type="entry name" value="Transferase(Phosphotransferase) domain 1"/>
    <property type="match status" value="1"/>
</dbReference>
<keyword evidence="4" id="KW-0418">Kinase</keyword>
<keyword evidence="4" id="KW-0675">Receptor</keyword>
<dbReference type="Proteomes" id="UP000036987">
    <property type="component" value="Unassembled WGS sequence"/>
</dbReference>
<reference evidence="5" key="1">
    <citation type="journal article" date="2016" name="Nature">
        <title>The genome of the seagrass Zostera marina reveals angiosperm adaptation to the sea.</title>
        <authorList>
            <person name="Olsen J.L."/>
            <person name="Rouze P."/>
            <person name="Verhelst B."/>
            <person name="Lin Y.-C."/>
            <person name="Bayer T."/>
            <person name="Collen J."/>
            <person name="Dattolo E."/>
            <person name="De Paoli E."/>
            <person name="Dittami S."/>
            <person name="Maumus F."/>
            <person name="Michel G."/>
            <person name="Kersting A."/>
            <person name="Lauritano C."/>
            <person name="Lohaus R."/>
            <person name="Toepel M."/>
            <person name="Tonon T."/>
            <person name="Vanneste K."/>
            <person name="Amirebrahimi M."/>
            <person name="Brakel J."/>
            <person name="Bostroem C."/>
            <person name="Chovatia M."/>
            <person name="Grimwood J."/>
            <person name="Jenkins J.W."/>
            <person name="Jueterbock A."/>
            <person name="Mraz A."/>
            <person name="Stam W.T."/>
            <person name="Tice H."/>
            <person name="Bornberg-Bauer E."/>
            <person name="Green P.J."/>
            <person name="Pearson G.A."/>
            <person name="Procaccini G."/>
            <person name="Duarte C.M."/>
            <person name="Schmutz J."/>
            <person name="Reusch T.B.H."/>
            <person name="Van de Peer Y."/>
        </authorList>
    </citation>
    <scope>NUCLEOTIDE SEQUENCE [LARGE SCALE GENOMIC DNA]</scope>
    <source>
        <strain evidence="5">cv. Finnish</strain>
    </source>
</reference>
<evidence type="ECO:0000313" key="4">
    <source>
        <dbReference type="EMBL" id="KMZ58822.1"/>
    </source>
</evidence>
<name>A0A0K9NRX4_ZOSMR</name>
<proteinExistence type="predicted"/>
<dbReference type="Pfam" id="PF07714">
    <property type="entry name" value="PK_Tyr_Ser-Thr"/>
    <property type="match status" value="1"/>
</dbReference>
<dbReference type="Pfam" id="PF08276">
    <property type="entry name" value="PAN_2"/>
    <property type="match status" value="1"/>
</dbReference>
<protein>
    <submittedName>
        <fullName evidence="4">S-locus receptor kinase (SRK)</fullName>
    </submittedName>
</protein>
<dbReference type="OrthoDB" id="4062651at2759"/>
<dbReference type="InterPro" id="IPR000858">
    <property type="entry name" value="S_locus_glycoprot_dom"/>
</dbReference>
<dbReference type="InterPro" id="IPR011009">
    <property type="entry name" value="Kinase-like_dom_sf"/>
</dbReference>
<evidence type="ECO:0000259" key="3">
    <source>
        <dbReference type="PROSITE" id="PS50948"/>
    </source>
</evidence>
<dbReference type="InterPro" id="IPR001245">
    <property type="entry name" value="Ser-Thr/Tyr_kinase_cat_dom"/>
</dbReference>
<evidence type="ECO:0000256" key="2">
    <source>
        <dbReference type="ARBA" id="ARBA00023157"/>
    </source>
</evidence>
<keyword evidence="4" id="KW-0808">Transferase</keyword>
<keyword evidence="1" id="KW-0732">Signal</keyword>
<dbReference type="CDD" id="cd01098">
    <property type="entry name" value="PAN_AP_plant"/>
    <property type="match status" value="1"/>
</dbReference>
<dbReference type="InterPro" id="IPR003609">
    <property type="entry name" value="Pan_app"/>
</dbReference>